<feature type="transmembrane region" description="Helical" evidence="1">
    <location>
        <begin position="65"/>
        <end position="85"/>
    </location>
</feature>
<sequence>MLRFYMNWFCSSSSSCLHPRGSSDWFQEAALLPQSLFYSSLLLFSVLLKETVSLLCFIVKVDLNFNNLTVCFCSLVFGEHVLLLFQNQVLVLLYMKEHLQDY</sequence>
<keyword evidence="1" id="KW-0472">Membrane</keyword>
<proteinExistence type="predicted"/>
<evidence type="ECO:0000313" key="3">
    <source>
        <dbReference type="Proteomes" id="UP001476798"/>
    </source>
</evidence>
<comment type="caution">
    <text evidence="2">The sequence shown here is derived from an EMBL/GenBank/DDBJ whole genome shotgun (WGS) entry which is preliminary data.</text>
</comment>
<keyword evidence="1" id="KW-0812">Transmembrane</keyword>
<organism evidence="2 3">
    <name type="scientific">Goodea atripinnis</name>
    <dbReference type="NCBI Taxonomy" id="208336"/>
    <lineage>
        <taxon>Eukaryota</taxon>
        <taxon>Metazoa</taxon>
        <taxon>Chordata</taxon>
        <taxon>Craniata</taxon>
        <taxon>Vertebrata</taxon>
        <taxon>Euteleostomi</taxon>
        <taxon>Actinopterygii</taxon>
        <taxon>Neopterygii</taxon>
        <taxon>Teleostei</taxon>
        <taxon>Neoteleostei</taxon>
        <taxon>Acanthomorphata</taxon>
        <taxon>Ovalentaria</taxon>
        <taxon>Atherinomorphae</taxon>
        <taxon>Cyprinodontiformes</taxon>
        <taxon>Goodeidae</taxon>
        <taxon>Goodea</taxon>
    </lineage>
</organism>
<dbReference type="PROSITE" id="PS51257">
    <property type="entry name" value="PROKAR_LIPOPROTEIN"/>
    <property type="match status" value="1"/>
</dbReference>
<keyword evidence="1" id="KW-1133">Transmembrane helix</keyword>
<accession>A0ABV0PTD2</accession>
<name>A0ABV0PTD2_9TELE</name>
<gene>
    <name evidence="2" type="ORF">GOODEAATRI_030403</name>
</gene>
<protein>
    <submittedName>
        <fullName evidence="2">Uncharacterized protein</fullName>
    </submittedName>
</protein>
<feature type="transmembrane region" description="Helical" evidence="1">
    <location>
        <begin position="36"/>
        <end position="58"/>
    </location>
</feature>
<evidence type="ECO:0000313" key="2">
    <source>
        <dbReference type="EMBL" id="MEQ2186613.1"/>
    </source>
</evidence>
<dbReference type="Proteomes" id="UP001476798">
    <property type="component" value="Unassembled WGS sequence"/>
</dbReference>
<reference evidence="2 3" key="1">
    <citation type="submission" date="2021-06" db="EMBL/GenBank/DDBJ databases">
        <authorList>
            <person name="Palmer J.M."/>
        </authorList>
    </citation>
    <scope>NUCLEOTIDE SEQUENCE [LARGE SCALE GENOMIC DNA]</scope>
    <source>
        <strain evidence="2 3">GA_2019</strain>
        <tissue evidence="2">Muscle</tissue>
    </source>
</reference>
<keyword evidence="3" id="KW-1185">Reference proteome</keyword>
<evidence type="ECO:0000256" key="1">
    <source>
        <dbReference type="SAM" id="Phobius"/>
    </source>
</evidence>
<dbReference type="EMBL" id="JAHRIO010084759">
    <property type="protein sequence ID" value="MEQ2186613.1"/>
    <property type="molecule type" value="Genomic_DNA"/>
</dbReference>